<feature type="compositionally biased region" description="Polar residues" evidence="1">
    <location>
        <begin position="11"/>
        <end position="21"/>
    </location>
</feature>
<evidence type="ECO:0000313" key="4">
    <source>
        <dbReference type="Proteomes" id="UP000005940"/>
    </source>
</evidence>
<feature type="compositionally biased region" description="Low complexity" evidence="1">
    <location>
        <begin position="43"/>
        <end position="57"/>
    </location>
</feature>
<dbReference type="Proteomes" id="UP000005940">
    <property type="component" value="Chromosome"/>
</dbReference>
<accession>I2MWA0</accession>
<feature type="domain" description="NAD-dependent epimerase/dehydratase" evidence="2">
    <location>
        <begin position="70"/>
        <end position="315"/>
    </location>
</feature>
<feature type="region of interest" description="Disordered" evidence="1">
    <location>
        <begin position="1"/>
        <end position="58"/>
    </location>
</feature>
<reference evidence="3 4" key="1">
    <citation type="journal article" date="2012" name="J. Bacteriol.">
        <title>Draft genome of Streptomyces tsukubaensis NRRL 18488, the producer of the clinically important immunosuppressant tacrolimus (FK506).</title>
        <authorList>
            <person name="Barreiro C."/>
            <person name="Prieto C."/>
            <person name="Sola-Landa A."/>
            <person name="Solera E."/>
            <person name="Martinez-Castro M."/>
            <person name="Perez-Redondo R."/>
            <person name="Garcia-Estrada C."/>
            <person name="Aparicio J.F."/>
            <person name="Fernandez-Martinez L.T."/>
            <person name="Santos-Aberturas J."/>
            <person name="Salehi-Najafabadi Z."/>
            <person name="Rodriguez-Garcia A."/>
            <person name="Tauch A."/>
            <person name="Martin J.F."/>
        </authorList>
    </citation>
    <scope>NUCLEOTIDE SEQUENCE [LARGE SCALE GENOMIC DNA]</scope>
    <source>
        <strain evidence="4">DSM 42081 / NBRC 108919 / NRRL 18488 / 9993</strain>
    </source>
</reference>
<dbReference type="EMBL" id="CP029159">
    <property type="protein sequence ID" value="QKM70365.1"/>
    <property type="molecule type" value="Genomic_DNA"/>
</dbReference>
<evidence type="ECO:0000313" key="3">
    <source>
        <dbReference type="EMBL" id="QKM70365.1"/>
    </source>
</evidence>
<name>I2MWA0_STRT9</name>
<organism evidence="3 4">
    <name type="scientific">Streptomyces tsukubensis (strain DSM 42081 / NBRC 108919 / NRRL 18488 / 9993)</name>
    <dbReference type="NCBI Taxonomy" id="1114943"/>
    <lineage>
        <taxon>Bacteria</taxon>
        <taxon>Bacillati</taxon>
        <taxon>Actinomycetota</taxon>
        <taxon>Actinomycetes</taxon>
        <taxon>Kitasatosporales</taxon>
        <taxon>Streptomycetaceae</taxon>
        <taxon>Streptomyces</taxon>
    </lineage>
</organism>
<dbReference type="PANTHER" id="PTHR43245">
    <property type="entry name" value="BIFUNCTIONAL POLYMYXIN RESISTANCE PROTEIN ARNA"/>
    <property type="match status" value="1"/>
</dbReference>
<dbReference type="PANTHER" id="PTHR43245:SF13">
    <property type="entry name" value="UDP-D-APIOSE_UDP-D-XYLOSE SYNTHASE 2"/>
    <property type="match status" value="1"/>
</dbReference>
<dbReference type="Pfam" id="PF01370">
    <property type="entry name" value="Epimerase"/>
    <property type="match status" value="1"/>
</dbReference>
<dbReference type="InterPro" id="IPR001509">
    <property type="entry name" value="Epimerase_deHydtase"/>
</dbReference>
<sequence>MPGTNAGANAATDQSDQQHNGRNGERNDGKNAVTTDSAEQKTAHAPAHAPESAADHSVAARLEKLRGSRIVVTGGGGLVGSRLTALLLAAEAEVVVLDRMDAYPDATHERFGTRRSGAELVVGDVGDREAVRRVMDGADLLVHAAAFADVAACTRRPDIAFEANVAGTETVLEEAATARVRRMVFVSSAAVYGNGTSPLDGPQRFTEDQAPHPLSVYANSKLWGEHQTRLLLAGTGTDYAILRYFSVYGDPQTPKPGSHSWMVAWLAMHARAGLPMRLNGGGLQVRDLVHVDDIAAATALALVEDGVVGETVNVGSGIATSVRDVAELIAPYYPGSRFLTTPRPADDPLGGYAATDRLRELLRWTPGITVREGVDRYVRWLNATPDAVPAWLTEQA</sequence>
<evidence type="ECO:0000256" key="1">
    <source>
        <dbReference type="SAM" id="MobiDB-lite"/>
    </source>
</evidence>
<dbReference type="InterPro" id="IPR050177">
    <property type="entry name" value="Lipid_A_modif_metabolic_enz"/>
</dbReference>
<proteinExistence type="predicted"/>
<dbReference type="Gene3D" id="3.40.50.720">
    <property type="entry name" value="NAD(P)-binding Rossmann-like Domain"/>
    <property type="match status" value="1"/>
</dbReference>
<dbReference type="AlphaFoldDB" id="I2MWA0"/>
<gene>
    <name evidence="3" type="ORF">STSU_027760</name>
</gene>
<dbReference type="RefSeq" id="WP_006349988.1">
    <property type="nucleotide sequence ID" value="NZ_CP029159.1"/>
</dbReference>
<dbReference type="SUPFAM" id="SSF51735">
    <property type="entry name" value="NAD(P)-binding Rossmann-fold domains"/>
    <property type="match status" value="1"/>
</dbReference>
<dbReference type="InterPro" id="IPR036291">
    <property type="entry name" value="NAD(P)-bd_dom_sf"/>
</dbReference>
<keyword evidence="4" id="KW-1185">Reference proteome</keyword>
<protein>
    <submittedName>
        <fullName evidence="3">NAD(P)-dependent oxidoreductase</fullName>
    </submittedName>
</protein>
<evidence type="ECO:0000259" key="2">
    <source>
        <dbReference type="Pfam" id="PF01370"/>
    </source>
</evidence>